<keyword evidence="1" id="KW-0175">Coiled coil</keyword>
<evidence type="ECO:0000256" key="1">
    <source>
        <dbReference type="SAM" id="Coils"/>
    </source>
</evidence>
<organism evidence="3 4">
    <name type="scientific">Carya illinoinensis</name>
    <name type="common">Pecan</name>
    <dbReference type="NCBI Taxonomy" id="32201"/>
    <lineage>
        <taxon>Eukaryota</taxon>
        <taxon>Viridiplantae</taxon>
        <taxon>Streptophyta</taxon>
        <taxon>Embryophyta</taxon>
        <taxon>Tracheophyta</taxon>
        <taxon>Spermatophyta</taxon>
        <taxon>Magnoliopsida</taxon>
        <taxon>eudicotyledons</taxon>
        <taxon>Gunneridae</taxon>
        <taxon>Pentapetalae</taxon>
        <taxon>rosids</taxon>
        <taxon>fabids</taxon>
        <taxon>Fagales</taxon>
        <taxon>Juglandaceae</taxon>
        <taxon>Carya</taxon>
    </lineage>
</organism>
<name>A0A922A4P7_CARIL</name>
<dbReference type="PANTHER" id="PTHR34380:SF1">
    <property type="entry name" value="OS01G0221300 PROTEIN"/>
    <property type="match status" value="1"/>
</dbReference>
<feature type="coiled-coil region" evidence="1">
    <location>
        <begin position="44"/>
        <end position="71"/>
    </location>
</feature>
<protein>
    <submittedName>
        <fullName evidence="3">Uncharacterized protein</fullName>
    </submittedName>
</protein>
<feature type="compositionally biased region" description="Basic and acidic residues" evidence="2">
    <location>
        <begin position="238"/>
        <end position="253"/>
    </location>
</feature>
<feature type="compositionally biased region" description="Polar residues" evidence="2">
    <location>
        <begin position="255"/>
        <end position="267"/>
    </location>
</feature>
<dbReference type="Proteomes" id="UP000811246">
    <property type="component" value="Unassembled WGS sequence"/>
</dbReference>
<evidence type="ECO:0000256" key="2">
    <source>
        <dbReference type="SAM" id="MobiDB-lite"/>
    </source>
</evidence>
<dbReference type="AlphaFoldDB" id="A0A922A4P7"/>
<proteinExistence type="predicted"/>
<dbReference type="PANTHER" id="PTHR34380">
    <property type="entry name" value="BNAA03G12380D PROTEIN"/>
    <property type="match status" value="1"/>
</dbReference>
<feature type="region of interest" description="Disordered" evidence="2">
    <location>
        <begin position="205"/>
        <end position="267"/>
    </location>
</feature>
<accession>A0A922A4P7</accession>
<reference evidence="3" key="1">
    <citation type="submission" date="2021-01" db="EMBL/GenBank/DDBJ databases">
        <authorList>
            <person name="Lovell J.T."/>
            <person name="Bentley N."/>
            <person name="Bhattarai G."/>
            <person name="Jenkins J.W."/>
            <person name="Sreedasyam A."/>
            <person name="Alarcon Y."/>
            <person name="Bock C."/>
            <person name="Boston L."/>
            <person name="Carlson J."/>
            <person name="Cervantes K."/>
            <person name="Clermont K."/>
            <person name="Krom N."/>
            <person name="Kubenka K."/>
            <person name="Mamidi S."/>
            <person name="Mattison C."/>
            <person name="Monteros M."/>
            <person name="Pisani C."/>
            <person name="Plott C."/>
            <person name="Rajasekar S."/>
            <person name="Rhein H.S."/>
            <person name="Rohla C."/>
            <person name="Song M."/>
            <person name="Hilaire R.S."/>
            <person name="Shu S."/>
            <person name="Wells L."/>
            <person name="Wang X."/>
            <person name="Webber J."/>
            <person name="Heerema R.J."/>
            <person name="Klein P."/>
            <person name="Conner P."/>
            <person name="Grauke L."/>
            <person name="Grimwood J."/>
            <person name="Schmutz J."/>
            <person name="Randall J.J."/>
        </authorList>
    </citation>
    <scope>NUCLEOTIDE SEQUENCE</scope>
    <source>
        <tissue evidence="3">Leaf</tissue>
    </source>
</reference>
<dbReference type="EMBL" id="MU228915">
    <property type="protein sequence ID" value="KAG6620256.1"/>
    <property type="molecule type" value="Genomic_DNA"/>
</dbReference>
<evidence type="ECO:0000313" key="4">
    <source>
        <dbReference type="Proteomes" id="UP000811246"/>
    </source>
</evidence>
<comment type="caution">
    <text evidence="3">The sequence shown here is derived from an EMBL/GenBank/DDBJ whole genome shotgun (WGS) entry which is preliminary data.</text>
</comment>
<evidence type="ECO:0000313" key="3">
    <source>
        <dbReference type="EMBL" id="KAG6620256.1"/>
    </source>
</evidence>
<feature type="non-terminal residue" evidence="3">
    <location>
        <position position="365"/>
    </location>
</feature>
<gene>
    <name evidence="3" type="ORF">I3842_Q072900</name>
</gene>
<sequence>MSSGSAAVCVLDSDDEDGTKNRNISELISTLRTAYRTKDFDRVEEILVSREAKLKREMQDMKKENGFLYEQGEELKRLVVLEKAAQDAAQVGERKAVERYEKLLEERVILELKKKCCVLECAKMKAESEVELWKRRFEELGIRVSKLEEDTAMLMDLQSAACPTSASRAIVDIIDSDDDHAPGGILCREGNKDLIDKVSSGMLKRKQTTSINVSENPNGGDNEGDDDICPTSKRKRKRQEELIRDTDGSRADHCSGSTAFSGSQNVNKLVSSSRQDVIENMNGGIHEVEATALSSGCKNVDELTSSSRQCEEKMKTVHASRNLMHELVLEGDSDSSFSSSDSDDEGTTFVEFFVDGDPKGNPKKT</sequence>